<dbReference type="PANTHER" id="PTHR43570:SF16">
    <property type="entry name" value="ALDEHYDE DEHYDROGENASE TYPE III, ISOFORM Q"/>
    <property type="match status" value="1"/>
</dbReference>
<dbReference type="GO" id="GO:0006081">
    <property type="term" value="P:aldehyde metabolic process"/>
    <property type="evidence" value="ECO:0007669"/>
    <property type="project" value="InterPro"/>
</dbReference>
<feature type="transmembrane region" description="Helical" evidence="3">
    <location>
        <begin position="105"/>
        <end position="125"/>
    </location>
</feature>
<keyword evidence="3" id="KW-0472">Membrane</keyword>
<keyword evidence="2" id="KW-0560">Oxidoreductase</keyword>
<dbReference type="Gene3D" id="3.40.605.10">
    <property type="entry name" value="Aldehyde Dehydrogenase, Chain A, domain 1"/>
    <property type="match status" value="1"/>
</dbReference>
<name>A0A1B6I656_9HEMI</name>
<dbReference type="GO" id="GO:0004029">
    <property type="term" value="F:aldehyde dehydrogenase (NAD+) activity"/>
    <property type="evidence" value="ECO:0007669"/>
    <property type="project" value="TreeGrafter"/>
</dbReference>
<dbReference type="PANTHER" id="PTHR43570">
    <property type="entry name" value="ALDEHYDE DEHYDROGENASE"/>
    <property type="match status" value="1"/>
</dbReference>
<dbReference type="InterPro" id="IPR016161">
    <property type="entry name" value="Ald_DH/histidinol_DH"/>
</dbReference>
<keyword evidence="3" id="KW-0812">Transmembrane</keyword>
<gene>
    <name evidence="5" type="ORF">g.30163</name>
</gene>
<evidence type="ECO:0000256" key="1">
    <source>
        <dbReference type="ARBA" id="ARBA00009986"/>
    </source>
</evidence>
<protein>
    <recommendedName>
        <fullName evidence="4">Aldehyde dehydrogenase domain-containing protein</fullName>
    </recommendedName>
</protein>
<feature type="domain" description="Aldehyde dehydrogenase" evidence="4">
    <location>
        <begin position="2"/>
        <end position="63"/>
    </location>
</feature>
<comment type="similarity">
    <text evidence="1">Belongs to the aldehyde dehydrogenase family.</text>
</comment>
<accession>A0A1B6I656</accession>
<dbReference type="InterPro" id="IPR015590">
    <property type="entry name" value="Aldehyde_DH_dom"/>
</dbReference>
<keyword evidence="3" id="KW-1133">Transmembrane helix</keyword>
<evidence type="ECO:0000256" key="3">
    <source>
        <dbReference type="SAM" id="Phobius"/>
    </source>
</evidence>
<dbReference type="GO" id="GO:0005737">
    <property type="term" value="C:cytoplasm"/>
    <property type="evidence" value="ECO:0007669"/>
    <property type="project" value="TreeGrafter"/>
</dbReference>
<proteinExistence type="inferred from homology"/>
<dbReference type="Gene3D" id="3.40.309.10">
    <property type="entry name" value="Aldehyde Dehydrogenase, Chain A, domain 2"/>
    <property type="match status" value="1"/>
</dbReference>
<evidence type="ECO:0000259" key="4">
    <source>
        <dbReference type="Pfam" id="PF00171"/>
    </source>
</evidence>
<dbReference type="InterPro" id="IPR016163">
    <property type="entry name" value="Ald_DH_C"/>
</dbReference>
<dbReference type="Pfam" id="PF00171">
    <property type="entry name" value="Aldedh"/>
    <property type="match status" value="1"/>
</dbReference>
<reference evidence="5" key="1">
    <citation type="submission" date="2015-11" db="EMBL/GenBank/DDBJ databases">
        <title>De novo transcriptome assembly of four potential Pierce s Disease insect vectors from Arizona vineyards.</title>
        <authorList>
            <person name="Tassone E.E."/>
        </authorList>
    </citation>
    <scope>NUCLEOTIDE SEQUENCE</scope>
</reference>
<organism evidence="5">
    <name type="scientific">Homalodisca liturata</name>
    <dbReference type="NCBI Taxonomy" id="320908"/>
    <lineage>
        <taxon>Eukaryota</taxon>
        <taxon>Metazoa</taxon>
        <taxon>Ecdysozoa</taxon>
        <taxon>Arthropoda</taxon>
        <taxon>Hexapoda</taxon>
        <taxon>Insecta</taxon>
        <taxon>Pterygota</taxon>
        <taxon>Neoptera</taxon>
        <taxon>Paraneoptera</taxon>
        <taxon>Hemiptera</taxon>
        <taxon>Auchenorrhyncha</taxon>
        <taxon>Membracoidea</taxon>
        <taxon>Cicadellidae</taxon>
        <taxon>Cicadellinae</taxon>
        <taxon>Proconiini</taxon>
        <taxon>Homalodisca</taxon>
    </lineage>
</organism>
<evidence type="ECO:0000256" key="2">
    <source>
        <dbReference type="ARBA" id="ARBA00023002"/>
    </source>
</evidence>
<evidence type="ECO:0000313" key="5">
    <source>
        <dbReference type="EMBL" id="JAS82404.1"/>
    </source>
</evidence>
<dbReference type="InterPro" id="IPR016162">
    <property type="entry name" value="Ald_DH_N"/>
</dbReference>
<sequence length="135" mass="15161">MYLFTSDKRVQDVMVEQTLSGSVSINEVVMHYAVESLPFGGVGHSGMGCYHGKYSFDTFTHQRSALIKNFNPLLESLASSRYPPYSDQKISFIQMMMKRRRGISVPYGPQLLSFLLGVAATWAFLHIRMNGAGEE</sequence>
<dbReference type="InterPro" id="IPR012394">
    <property type="entry name" value="Aldehyde_DH_NAD(P)"/>
</dbReference>
<dbReference type="AlphaFoldDB" id="A0A1B6I656"/>
<dbReference type="SUPFAM" id="SSF53720">
    <property type="entry name" value="ALDH-like"/>
    <property type="match status" value="1"/>
</dbReference>
<dbReference type="EMBL" id="GECU01025302">
    <property type="protein sequence ID" value="JAS82404.1"/>
    <property type="molecule type" value="Transcribed_RNA"/>
</dbReference>